<dbReference type="AlphaFoldDB" id="A0A0P1FI15"/>
<dbReference type="RefSeq" id="WP_074646715.1">
    <property type="nucleotide sequence ID" value="NZ_CP051181.1"/>
</dbReference>
<name>A0A0P1FI15_THAGE</name>
<dbReference type="Gene3D" id="3.40.30.10">
    <property type="entry name" value="Glutaredoxin"/>
    <property type="match status" value="1"/>
</dbReference>
<feature type="domain" description="GST C-terminal" evidence="2">
    <location>
        <begin position="83"/>
        <end position="252"/>
    </location>
</feature>
<evidence type="ECO:0000259" key="1">
    <source>
        <dbReference type="PROSITE" id="PS50404"/>
    </source>
</evidence>
<dbReference type="InterPro" id="IPR004045">
    <property type="entry name" value="Glutathione_S-Trfase_N"/>
</dbReference>
<dbReference type="InterPro" id="IPR040079">
    <property type="entry name" value="Glutathione_S-Trfase"/>
</dbReference>
<dbReference type="InterPro" id="IPR036282">
    <property type="entry name" value="Glutathione-S-Trfase_C_sf"/>
</dbReference>
<dbReference type="PROSITE" id="PS50405">
    <property type="entry name" value="GST_CTER"/>
    <property type="match status" value="1"/>
</dbReference>
<dbReference type="Pfam" id="PF13409">
    <property type="entry name" value="GST_N_2"/>
    <property type="match status" value="1"/>
</dbReference>
<dbReference type="GO" id="GO:0016740">
    <property type="term" value="F:transferase activity"/>
    <property type="evidence" value="ECO:0007669"/>
    <property type="project" value="UniProtKB-KW"/>
</dbReference>
<dbReference type="InterPro" id="IPR004046">
    <property type="entry name" value="GST_C"/>
</dbReference>
<dbReference type="SUPFAM" id="SSF47616">
    <property type="entry name" value="GST C-terminal domain-like"/>
    <property type="match status" value="1"/>
</dbReference>
<keyword evidence="3" id="KW-0808">Transferase</keyword>
<reference evidence="3 4" key="1">
    <citation type="submission" date="2015-09" db="EMBL/GenBank/DDBJ databases">
        <authorList>
            <consortium name="Swine Surveillance"/>
        </authorList>
    </citation>
    <scope>NUCLEOTIDE SEQUENCE [LARGE SCALE GENOMIC DNA]</scope>
    <source>
        <strain evidence="3 4">CECT 4357</strain>
    </source>
</reference>
<sequence>MYHAGLSNCSMRVRIALEEKRLKWISHEIDLGHQENLKDWYLAINPKGLVPAIVDDGVVVTESADILYYLEDKFPEPSLLSADPTLAAEAKEWVDLAASLHMKAIKTWVYGSTGGASKNRSDMAHYADIQPDKSLIAFHQHSLDGFSDAEIEVARKMLADVFARMENRLQDHAYLVGDAQSLADVAWLPQYVLLNMLGFDFRPYPGILVWAKHQQERPSYQAAVGVWMPKVPGWAVRIGVQLMRFYRKLKPA</sequence>
<dbReference type="PROSITE" id="PS50404">
    <property type="entry name" value="GST_NTER"/>
    <property type="match status" value="1"/>
</dbReference>
<evidence type="ECO:0000313" key="3">
    <source>
        <dbReference type="EMBL" id="CUH67412.1"/>
    </source>
</evidence>
<dbReference type="InterPro" id="IPR036249">
    <property type="entry name" value="Thioredoxin-like_sf"/>
</dbReference>
<dbReference type="CDD" id="cd00570">
    <property type="entry name" value="GST_N_family"/>
    <property type="match status" value="1"/>
</dbReference>
<accession>A0A0P1FI15</accession>
<evidence type="ECO:0000313" key="4">
    <source>
        <dbReference type="Proteomes" id="UP000051587"/>
    </source>
</evidence>
<dbReference type="Pfam" id="PF00043">
    <property type="entry name" value="GST_C"/>
    <property type="match status" value="1"/>
</dbReference>
<organism evidence="3 4">
    <name type="scientific">Thalassovita gelatinovora</name>
    <name type="common">Thalassobius gelatinovorus</name>
    <dbReference type="NCBI Taxonomy" id="53501"/>
    <lineage>
        <taxon>Bacteria</taxon>
        <taxon>Pseudomonadati</taxon>
        <taxon>Pseudomonadota</taxon>
        <taxon>Alphaproteobacteria</taxon>
        <taxon>Rhodobacterales</taxon>
        <taxon>Roseobacteraceae</taxon>
        <taxon>Thalassovita</taxon>
    </lineage>
</organism>
<proteinExistence type="predicted"/>
<evidence type="ECO:0000259" key="2">
    <source>
        <dbReference type="PROSITE" id="PS50405"/>
    </source>
</evidence>
<dbReference type="OrthoDB" id="9810080at2"/>
<protein>
    <submittedName>
        <fullName evidence="3">Tetrachloro-P-hydroquinone reductive dehalogenase</fullName>
        <ecNumber evidence="3">2.5.1.-</ecNumber>
    </submittedName>
</protein>
<dbReference type="SUPFAM" id="SSF52833">
    <property type="entry name" value="Thioredoxin-like"/>
    <property type="match status" value="1"/>
</dbReference>
<dbReference type="Gene3D" id="1.20.1050.10">
    <property type="match status" value="1"/>
</dbReference>
<dbReference type="SFLD" id="SFLDG00358">
    <property type="entry name" value="Main_(cytGST)"/>
    <property type="match status" value="1"/>
</dbReference>
<dbReference type="Proteomes" id="UP000051587">
    <property type="component" value="Unassembled WGS sequence"/>
</dbReference>
<feature type="domain" description="GST N-terminal" evidence="1">
    <location>
        <begin position="1"/>
        <end position="78"/>
    </location>
</feature>
<dbReference type="InterPro" id="IPR010987">
    <property type="entry name" value="Glutathione-S-Trfase_C-like"/>
</dbReference>
<dbReference type="EC" id="2.5.1.-" evidence="3"/>
<gene>
    <name evidence="3" type="primary">pcpC</name>
    <name evidence="3" type="ORF">TG4357_02992</name>
</gene>
<dbReference type="EMBL" id="CYSA01000026">
    <property type="protein sequence ID" value="CUH67412.1"/>
    <property type="molecule type" value="Genomic_DNA"/>
</dbReference>
<dbReference type="PANTHER" id="PTHR44051">
    <property type="entry name" value="GLUTATHIONE S-TRANSFERASE-RELATED"/>
    <property type="match status" value="1"/>
</dbReference>
<keyword evidence="4" id="KW-1185">Reference proteome</keyword>
<dbReference type="STRING" id="53501.SAMN04488043_101267"/>
<dbReference type="SFLD" id="SFLDS00019">
    <property type="entry name" value="Glutathione_Transferase_(cytos"/>
    <property type="match status" value="1"/>
</dbReference>
<dbReference type="PANTHER" id="PTHR44051:SF8">
    <property type="entry name" value="GLUTATHIONE S-TRANSFERASE GSTA"/>
    <property type="match status" value="1"/>
</dbReference>